<reference evidence="1 2" key="1">
    <citation type="submission" date="2023-03" db="EMBL/GenBank/DDBJ databases">
        <title>Bacillus Genome Sequencing.</title>
        <authorList>
            <person name="Dunlap C."/>
        </authorList>
    </citation>
    <scope>NUCLEOTIDE SEQUENCE [LARGE SCALE GENOMIC DNA]</scope>
    <source>
        <strain evidence="1 2">B-23453</strain>
    </source>
</reference>
<proteinExistence type="predicted"/>
<sequence>MIYIYILLGIHLLLMLIMAAELISTKKEIIELKNQIRNYFENRR</sequence>
<comment type="caution">
    <text evidence="1">The sequence shown here is derived from an EMBL/GenBank/DDBJ whole genome shotgun (WGS) entry which is preliminary data.</text>
</comment>
<gene>
    <name evidence="1" type="ORF">P4T90_14485</name>
</gene>
<protein>
    <submittedName>
        <fullName evidence="1">Uncharacterized protein</fullName>
    </submittedName>
</protein>
<evidence type="ECO:0000313" key="2">
    <source>
        <dbReference type="Proteomes" id="UP001341444"/>
    </source>
</evidence>
<accession>A0ABU6MHU5</accession>
<name>A0ABU6MHU5_9BACI</name>
<organism evidence="1 2">
    <name type="scientific">Heyndrickxia acidicola</name>
    <dbReference type="NCBI Taxonomy" id="209389"/>
    <lineage>
        <taxon>Bacteria</taxon>
        <taxon>Bacillati</taxon>
        <taxon>Bacillota</taxon>
        <taxon>Bacilli</taxon>
        <taxon>Bacillales</taxon>
        <taxon>Bacillaceae</taxon>
        <taxon>Heyndrickxia</taxon>
    </lineage>
</organism>
<dbReference type="Proteomes" id="UP001341444">
    <property type="component" value="Unassembled WGS sequence"/>
</dbReference>
<dbReference type="RefSeq" id="WP_260525549.1">
    <property type="nucleotide sequence ID" value="NZ_JARMAB010000021.1"/>
</dbReference>
<keyword evidence="2" id="KW-1185">Reference proteome</keyword>
<evidence type="ECO:0000313" key="1">
    <source>
        <dbReference type="EMBL" id="MED1204252.1"/>
    </source>
</evidence>
<dbReference type="EMBL" id="JARMAB010000021">
    <property type="protein sequence ID" value="MED1204252.1"/>
    <property type="molecule type" value="Genomic_DNA"/>
</dbReference>